<accession>A0A533I2R2</accession>
<evidence type="ECO:0008006" key="3">
    <source>
        <dbReference type="Google" id="ProtNLM"/>
    </source>
</evidence>
<dbReference type="EMBL" id="VAFL01000018">
    <property type="protein sequence ID" value="TKW64921.1"/>
    <property type="molecule type" value="Genomic_DNA"/>
</dbReference>
<dbReference type="Proteomes" id="UP000315344">
    <property type="component" value="Unassembled WGS sequence"/>
</dbReference>
<name>A0A533I2R2_PARDE</name>
<proteinExistence type="predicted"/>
<evidence type="ECO:0000313" key="1">
    <source>
        <dbReference type="EMBL" id="TKW64921.1"/>
    </source>
</evidence>
<sequence>MRVIRFLFAGLFGLLLILWLGFMVLRDIPAGAYQPDLPAAEGGNDLVEVSRFLPVVTFREADDERAMRAVFVPVAQVLIPLAGATGRVDYSVGDDGKVSFERVGAATQQAVGLRPLDAQARARWQSDAAAERQKIDAQYERIANAQLTPTWSAPILGADLGLQLNDDVTLAFVDGQPDQPAVIRSATQEFGLEYRMTIAHANDAAADIADFRDQFSGARELADDRWIARTQNGDYHLIARILTGGGDYAVARFQAETDAEAAQFVAVLNSLTTDDVPFALKDGEYIASPRPTPEELSRWLTRALQPVELLRSDLFHKDYSTDAQAEGMERMQVQIRFGHLPEGDVFAAPDFDIVGEMTDPAVRVEVDKDALRCFPQRYYPIGDPQDGRQLVLALQSYGSSLPQCRNLAGIFAGVDLDGMPEIAFAKKIAPHLGKYTRVQIDGDQITASWPGNSVTIDVTAEESLEMPVEVLSNFQGGHIVRSDGLFGMIDEQGNTILPSEYDAIERSEYSGDLAPAFDLVKAGKRGFYVPDRDRLLLPIEYDRIRSIGDEGLVLGYKGDLFEAYDLARKEMMKGQFRKFIIGNTQRASRSDRDFIALQQEDGSWVFWTRVPQPLLEGRFSSVELETGAVTRNFHLMRDDGSRISIDHWLDPLPAP</sequence>
<comment type="caution">
    <text evidence="1">The sequence shown here is derived from an EMBL/GenBank/DDBJ whole genome shotgun (WGS) entry which is preliminary data.</text>
</comment>
<dbReference type="AlphaFoldDB" id="A0A533I2R2"/>
<gene>
    <name evidence="1" type="ORF">DI616_16955</name>
</gene>
<reference evidence="1 2" key="1">
    <citation type="journal article" date="2017" name="Nat. Commun.">
        <title>In situ click chemistry generation of cyclooxygenase-2 inhibitors.</title>
        <authorList>
            <person name="Bhardwaj A."/>
            <person name="Kaur J."/>
            <person name="Wuest M."/>
            <person name="Wuest F."/>
        </authorList>
    </citation>
    <scope>NUCLEOTIDE SEQUENCE [LARGE SCALE GENOMIC DNA]</scope>
    <source>
        <strain evidence="1">S2_012_000_R3_94</strain>
    </source>
</reference>
<protein>
    <recommendedName>
        <fullName evidence="3">WG repeat-containing protein</fullName>
    </recommendedName>
</protein>
<evidence type="ECO:0000313" key="2">
    <source>
        <dbReference type="Proteomes" id="UP000315344"/>
    </source>
</evidence>
<organism evidence="1 2">
    <name type="scientific">Paracoccus denitrificans</name>
    <dbReference type="NCBI Taxonomy" id="266"/>
    <lineage>
        <taxon>Bacteria</taxon>
        <taxon>Pseudomonadati</taxon>
        <taxon>Pseudomonadota</taxon>
        <taxon>Alphaproteobacteria</taxon>
        <taxon>Rhodobacterales</taxon>
        <taxon>Paracoccaceae</taxon>
        <taxon>Paracoccus</taxon>
    </lineage>
</organism>